<dbReference type="SUPFAM" id="SSF48452">
    <property type="entry name" value="TPR-like"/>
    <property type="match status" value="1"/>
</dbReference>
<dbReference type="PANTHER" id="PTHR37422">
    <property type="entry name" value="TEICHURONIC ACID BIOSYNTHESIS PROTEIN TUAE"/>
    <property type="match status" value="1"/>
</dbReference>
<dbReference type="AlphaFoldDB" id="A0AAV5NXI0"/>
<dbReference type="Proteomes" id="UP001156690">
    <property type="component" value="Unassembled WGS sequence"/>
</dbReference>
<dbReference type="Gene3D" id="1.25.40.10">
    <property type="entry name" value="Tetratricopeptide repeat domain"/>
    <property type="match status" value="1"/>
</dbReference>
<protein>
    <recommendedName>
        <fullName evidence="4">Tetratricopeptide repeat protein</fullName>
    </recommendedName>
</protein>
<evidence type="ECO:0000256" key="1">
    <source>
        <dbReference type="SAM" id="Phobius"/>
    </source>
</evidence>
<accession>A0AAV5NXI0</accession>
<name>A0AAV5NXI0_9VIBR</name>
<dbReference type="InterPro" id="IPR011990">
    <property type="entry name" value="TPR-like_helical_dom_sf"/>
</dbReference>
<feature type="transmembrane region" description="Helical" evidence="1">
    <location>
        <begin position="60"/>
        <end position="77"/>
    </location>
</feature>
<feature type="transmembrane region" description="Helical" evidence="1">
    <location>
        <begin position="140"/>
        <end position="164"/>
    </location>
</feature>
<dbReference type="InterPro" id="IPR051533">
    <property type="entry name" value="WaaL-like"/>
</dbReference>
<dbReference type="PANTHER" id="PTHR37422:SF13">
    <property type="entry name" value="LIPOPOLYSACCHARIDE BIOSYNTHESIS PROTEIN PA4999-RELATED"/>
    <property type="match status" value="1"/>
</dbReference>
<evidence type="ECO:0000313" key="3">
    <source>
        <dbReference type="Proteomes" id="UP001156690"/>
    </source>
</evidence>
<sequence length="281" mass="32159">MVVNSWDMLRDNPFGVGANNFEFIHPEYARAGTKHGSDYVNERQILKTPHNFLTKVSTELGWVGTALFLAIYIWLVSKTLSLALYREKQGWIFVASIAFLLHSLMSQVFLSPMSYVFAILLFSSLVNTTRRSPEHTTSKLASKLSIVVLILPALSIMTVVSHFYHYQGVHQRDISKIEKAVSIYPGNEVAWFDLSRSYFRDPQDLDSAIWASEKFLALNPNHIYGRYFYSELLVYRRNCSGAVKTLTELLSHYPSYLAAQSLMTKALDCRAREQNKLLTQR</sequence>
<feature type="transmembrane region" description="Helical" evidence="1">
    <location>
        <begin position="89"/>
        <end position="106"/>
    </location>
</feature>
<keyword evidence="1" id="KW-0812">Transmembrane</keyword>
<evidence type="ECO:0008006" key="4">
    <source>
        <dbReference type="Google" id="ProtNLM"/>
    </source>
</evidence>
<keyword evidence="3" id="KW-1185">Reference proteome</keyword>
<dbReference type="EMBL" id="BSNX01000067">
    <property type="protein sequence ID" value="GLQ75280.1"/>
    <property type="molecule type" value="Genomic_DNA"/>
</dbReference>
<gene>
    <name evidence="2" type="ORF">GCM10007932_46420</name>
</gene>
<reference evidence="3" key="1">
    <citation type="journal article" date="2019" name="Int. J. Syst. Evol. Microbiol.">
        <title>The Global Catalogue of Microorganisms (GCM) 10K type strain sequencing project: providing services to taxonomists for standard genome sequencing and annotation.</title>
        <authorList>
            <consortium name="The Broad Institute Genomics Platform"/>
            <consortium name="The Broad Institute Genome Sequencing Center for Infectious Disease"/>
            <person name="Wu L."/>
            <person name="Ma J."/>
        </authorList>
    </citation>
    <scope>NUCLEOTIDE SEQUENCE [LARGE SCALE GENOMIC DNA]</scope>
    <source>
        <strain evidence="3">NBRC 15640</strain>
    </source>
</reference>
<evidence type="ECO:0000313" key="2">
    <source>
        <dbReference type="EMBL" id="GLQ75280.1"/>
    </source>
</evidence>
<keyword evidence="1" id="KW-0472">Membrane</keyword>
<proteinExistence type="predicted"/>
<keyword evidence="1" id="KW-1133">Transmembrane helix</keyword>
<organism evidence="2 3">
    <name type="scientific">Vibrio penaeicida</name>
    <dbReference type="NCBI Taxonomy" id="104609"/>
    <lineage>
        <taxon>Bacteria</taxon>
        <taxon>Pseudomonadati</taxon>
        <taxon>Pseudomonadota</taxon>
        <taxon>Gammaproteobacteria</taxon>
        <taxon>Vibrionales</taxon>
        <taxon>Vibrionaceae</taxon>
        <taxon>Vibrio</taxon>
    </lineage>
</organism>
<comment type="caution">
    <text evidence="2">The sequence shown here is derived from an EMBL/GenBank/DDBJ whole genome shotgun (WGS) entry which is preliminary data.</text>
</comment>